<gene>
    <name evidence="3" type="ORF">L228DRAFT_280518</name>
</gene>
<feature type="compositionally biased region" description="Polar residues" evidence="2">
    <location>
        <begin position="17"/>
        <end position="27"/>
    </location>
</feature>
<evidence type="ECO:0000256" key="1">
    <source>
        <dbReference type="RuleBase" id="RU000487"/>
    </source>
</evidence>
<name>A0A165IR72_XYLHT</name>
<dbReference type="Proteomes" id="UP000076632">
    <property type="component" value="Unassembled WGS sequence"/>
</dbReference>
<feature type="compositionally biased region" description="Low complexity" evidence="2">
    <location>
        <begin position="28"/>
        <end position="37"/>
    </location>
</feature>
<dbReference type="AlphaFoldDB" id="A0A165IR72"/>
<feature type="compositionally biased region" description="Polar residues" evidence="2">
    <location>
        <begin position="429"/>
        <end position="444"/>
    </location>
</feature>
<dbReference type="InterPro" id="IPR043129">
    <property type="entry name" value="ATPase_NBD"/>
</dbReference>
<dbReference type="EMBL" id="KV407455">
    <property type="protein sequence ID" value="KZF25266.1"/>
    <property type="molecule type" value="Genomic_DNA"/>
</dbReference>
<dbReference type="GeneID" id="28900925"/>
<keyword evidence="4" id="KW-1185">Reference proteome</keyword>
<dbReference type="Pfam" id="PF00022">
    <property type="entry name" value="Actin"/>
    <property type="match status" value="1"/>
</dbReference>
<dbReference type="OrthoDB" id="337660at2759"/>
<dbReference type="PROSITE" id="PS01036">
    <property type="entry name" value="HSP70_3"/>
    <property type="match status" value="1"/>
</dbReference>
<comment type="similarity">
    <text evidence="1">Belongs to the actin family.</text>
</comment>
<dbReference type="InterPro" id="IPR018181">
    <property type="entry name" value="Heat_shock_70_CS"/>
</dbReference>
<dbReference type="InParanoid" id="A0A165IR72"/>
<sequence length="540" mass="59715">MATDESYAELKPFKPKSVTSNPQTPQRSLSSTFSLSPSTTLRSDEEYLVFELGSRFLRAGFAGESSPRCVIGFGLEEQRRVGDYRRWQPDFQGTGRKRRHGETWGQHHELWRMDLSDLDLQLVGDKIERAIREAYAKYLLTDYKPRRAVLVLPSVMPHALLSTVLLTMFSNFQIPSMTLVSGPVLSTLAAGLRSALVIDIGWAETIVTAVFEYREVLQRQTQRGVRLASEAMGELLSTEAKGTSIEASQSQRLNQQIGVSFEETEEVFCRMAWCRSSVDTQAPETDDPIVNIPLKSTEPPVKLGLKFSRLGEPVETACFASHQKLQDLDDHELPIHQLAYNTLLSLPIDVRGTCMSRIVLTGGGSKIPGIKRRILDEINLLVQKGGWDPVKGQAAEIRKKKFENLTQEKATQVSMDNKVELGEKAEMPSDQTVPAANSEQTSDPITEKLVREESKHAKPYIQGVVRGVETLGPWAGGSLMASLKARGTVDVEKEKFLQQGLAGASKEGDIKGNFQRMSLGAATPRAGGAERSGWTLGLWA</sequence>
<feature type="region of interest" description="Disordered" evidence="2">
    <location>
        <begin position="1"/>
        <end position="37"/>
    </location>
</feature>
<evidence type="ECO:0000313" key="4">
    <source>
        <dbReference type="Proteomes" id="UP000076632"/>
    </source>
</evidence>
<dbReference type="PANTHER" id="PTHR11937">
    <property type="entry name" value="ACTIN"/>
    <property type="match status" value="1"/>
</dbReference>
<dbReference type="RefSeq" id="XP_018190821.1">
    <property type="nucleotide sequence ID" value="XM_018335788.1"/>
</dbReference>
<dbReference type="OMA" id="GDYRGWI"/>
<accession>A0A165IR72</accession>
<dbReference type="SUPFAM" id="SSF53067">
    <property type="entry name" value="Actin-like ATPase domain"/>
    <property type="match status" value="2"/>
</dbReference>
<dbReference type="Gene3D" id="3.30.420.40">
    <property type="match status" value="2"/>
</dbReference>
<evidence type="ECO:0000313" key="3">
    <source>
        <dbReference type="EMBL" id="KZF25266.1"/>
    </source>
</evidence>
<dbReference type="InterPro" id="IPR004000">
    <property type="entry name" value="Actin"/>
</dbReference>
<dbReference type="SMART" id="SM00268">
    <property type="entry name" value="ACTIN"/>
    <property type="match status" value="1"/>
</dbReference>
<organism evidence="3 4">
    <name type="scientific">Xylona heveae (strain CBS 132557 / TC161)</name>
    <dbReference type="NCBI Taxonomy" id="1328760"/>
    <lineage>
        <taxon>Eukaryota</taxon>
        <taxon>Fungi</taxon>
        <taxon>Dikarya</taxon>
        <taxon>Ascomycota</taxon>
        <taxon>Pezizomycotina</taxon>
        <taxon>Xylonomycetes</taxon>
        <taxon>Xylonales</taxon>
        <taxon>Xylonaceae</taxon>
        <taxon>Xylona</taxon>
    </lineage>
</organism>
<feature type="region of interest" description="Disordered" evidence="2">
    <location>
        <begin position="426"/>
        <end position="445"/>
    </location>
</feature>
<evidence type="ECO:0000256" key="2">
    <source>
        <dbReference type="SAM" id="MobiDB-lite"/>
    </source>
</evidence>
<dbReference type="STRING" id="1328760.A0A165IR72"/>
<reference evidence="3 4" key="1">
    <citation type="journal article" date="2016" name="Fungal Biol.">
        <title>The genome of Xylona heveae provides a window into fungal endophytism.</title>
        <authorList>
            <person name="Gazis R."/>
            <person name="Kuo A."/>
            <person name="Riley R."/>
            <person name="LaButti K."/>
            <person name="Lipzen A."/>
            <person name="Lin J."/>
            <person name="Amirebrahimi M."/>
            <person name="Hesse C.N."/>
            <person name="Spatafora J.W."/>
            <person name="Henrissat B."/>
            <person name="Hainaut M."/>
            <person name="Grigoriev I.V."/>
            <person name="Hibbett D.S."/>
        </authorList>
    </citation>
    <scope>NUCLEOTIDE SEQUENCE [LARGE SCALE GENOMIC DNA]</scope>
    <source>
        <strain evidence="3 4">TC161</strain>
    </source>
</reference>
<protein>
    <submittedName>
        <fullName evidence="3">Actin-like ATPase domain-containing protein</fullName>
    </submittedName>
</protein>
<proteinExistence type="inferred from homology"/>
<dbReference type="Gene3D" id="3.90.640.10">
    <property type="entry name" value="Actin, Chain A, domain 4"/>
    <property type="match status" value="1"/>
</dbReference>